<comment type="subunit">
    <text evidence="7">Interacts with GNA12, GNA13, RND1, RND2 and RND3.</text>
</comment>
<dbReference type="PROSITE" id="PS51399">
    <property type="entry name" value="SEP"/>
    <property type="match status" value="1"/>
</dbReference>
<dbReference type="InterPro" id="IPR008978">
    <property type="entry name" value="HSP20-like_chaperone"/>
</dbReference>
<dbReference type="PROSITE" id="PS51203">
    <property type="entry name" value="CS"/>
    <property type="match status" value="1"/>
</dbReference>
<comment type="function">
    <text evidence="6">May be involved in the reorganization of actin cytoskeleton mediated by RND1, RND2 and RND3. Promotes RHOA activation mediated by GNA12 and GNA13.</text>
</comment>
<dbReference type="GO" id="GO:0051087">
    <property type="term" value="F:protein-folding chaperone binding"/>
    <property type="evidence" value="ECO:0007669"/>
    <property type="project" value="InterPro"/>
</dbReference>
<evidence type="ECO:0000313" key="14">
    <source>
        <dbReference type="EMBL" id="KGB38950.1"/>
    </source>
</evidence>
<dbReference type="STRING" id="6185.A0A094ZVN1"/>
<dbReference type="Pfam" id="PF08059">
    <property type="entry name" value="SEP"/>
    <property type="match status" value="1"/>
</dbReference>
<evidence type="ECO:0000259" key="13">
    <source>
        <dbReference type="PROSITE" id="PS51399"/>
    </source>
</evidence>
<reference evidence="14" key="1">
    <citation type="journal article" date="2012" name="Nat. Genet.">
        <title>Whole-genome sequence of Schistosoma haematobium.</title>
        <authorList>
            <person name="Young N.D."/>
            <person name="Jex A.R."/>
            <person name="Li B."/>
            <person name="Liu S."/>
            <person name="Yang L."/>
            <person name="Xiong Z."/>
            <person name="Li Y."/>
            <person name="Cantacessi C."/>
            <person name="Hall R.S."/>
            <person name="Xu X."/>
            <person name="Chen F."/>
            <person name="Wu X."/>
            <person name="Zerlotini A."/>
            <person name="Oliveira G."/>
            <person name="Hofmann A."/>
            <person name="Zhang G."/>
            <person name="Fang X."/>
            <person name="Kang Y."/>
            <person name="Campbell B.E."/>
            <person name="Loukas A."/>
            <person name="Ranganathan S."/>
            <person name="Rollinson D."/>
            <person name="Rinaldi G."/>
            <person name="Brindley P.J."/>
            <person name="Yang H."/>
            <person name="Wang J."/>
            <person name="Wang J."/>
            <person name="Gasser R.B."/>
        </authorList>
    </citation>
    <scope>NUCLEOTIDE SEQUENCE [LARGE SCALE GENOMIC DNA]</scope>
</reference>
<evidence type="ECO:0000256" key="9">
    <source>
        <dbReference type="ARBA" id="ARBA00075811"/>
    </source>
</evidence>
<name>A0A094ZVN1_SCHHA</name>
<dbReference type="Gene3D" id="3.30.420.210">
    <property type="entry name" value="SEP domain"/>
    <property type="match status" value="1"/>
</dbReference>
<evidence type="ECO:0000256" key="10">
    <source>
        <dbReference type="ARBA" id="ARBA00081109"/>
    </source>
</evidence>
<keyword evidence="5" id="KW-0206">Cytoskeleton</keyword>
<dbReference type="InterPro" id="IPR026697">
    <property type="entry name" value="DNAAF6"/>
</dbReference>
<evidence type="ECO:0000256" key="6">
    <source>
        <dbReference type="ARBA" id="ARBA00059434"/>
    </source>
</evidence>
<dbReference type="GO" id="GO:0005856">
    <property type="term" value="C:cytoskeleton"/>
    <property type="evidence" value="ECO:0007669"/>
    <property type="project" value="UniProtKB-SubCell"/>
</dbReference>
<dbReference type="SUPFAM" id="SSF49764">
    <property type="entry name" value="HSP20-like chaperones"/>
    <property type="match status" value="1"/>
</dbReference>
<evidence type="ECO:0000256" key="2">
    <source>
        <dbReference type="ARBA" id="ARBA00008511"/>
    </source>
</evidence>
<dbReference type="AlphaFoldDB" id="A0A094ZVN1"/>
<dbReference type="PANTHER" id="PTHR21083:SF0">
    <property type="entry name" value="DYNEIN AXONEMAL ASSEMBLY FACTOR 6"/>
    <property type="match status" value="1"/>
</dbReference>
<evidence type="ECO:0000256" key="7">
    <source>
        <dbReference type="ARBA" id="ARBA00062345"/>
    </source>
</evidence>
<protein>
    <recommendedName>
        <fullName evidence="8">UBX domain-containing protein 11</fullName>
    </recommendedName>
    <alternativeName>
        <fullName evidence="10">Socius</fullName>
    </alternativeName>
    <alternativeName>
        <fullName evidence="9">UBX domain-containing protein 5</fullName>
    </alternativeName>
</protein>
<evidence type="ECO:0000256" key="4">
    <source>
        <dbReference type="ARBA" id="ARBA00023054"/>
    </source>
</evidence>
<keyword evidence="4" id="KW-0175">Coiled coil</keyword>
<evidence type="ECO:0000256" key="5">
    <source>
        <dbReference type="ARBA" id="ARBA00023212"/>
    </source>
</evidence>
<dbReference type="InterPro" id="IPR007052">
    <property type="entry name" value="CS_dom"/>
</dbReference>
<accession>A0A094ZVN1</accession>
<evidence type="ECO:0000256" key="8">
    <source>
        <dbReference type="ARBA" id="ARBA00073759"/>
    </source>
</evidence>
<dbReference type="InterPro" id="IPR012989">
    <property type="entry name" value="SEP_domain"/>
</dbReference>
<feature type="compositionally biased region" description="Acidic residues" evidence="11">
    <location>
        <begin position="597"/>
        <end position="606"/>
    </location>
</feature>
<organism evidence="14">
    <name type="scientific">Schistosoma haematobium</name>
    <name type="common">Blood fluke</name>
    <dbReference type="NCBI Taxonomy" id="6185"/>
    <lineage>
        <taxon>Eukaryota</taxon>
        <taxon>Metazoa</taxon>
        <taxon>Spiralia</taxon>
        <taxon>Lophotrochozoa</taxon>
        <taxon>Platyhelminthes</taxon>
        <taxon>Trematoda</taxon>
        <taxon>Digenea</taxon>
        <taxon>Strigeidida</taxon>
        <taxon>Schistosomatoidea</taxon>
        <taxon>Schistosomatidae</taxon>
        <taxon>Schistosoma</taxon>
    </lineage>
</organism>
<dbReference type="GO" id="GO:0005737">
    <property type="term" value="C:cytoplasm"/>
    <property type="evidence" value="ECO:0007669"/>
    <property type="project" value="TreeGrafter"/>
</dbReference>
<dbReference type="EMBL" id="KL251105">
    <property type="protein sequence ID" value="KGB38950.1"/>
    <property type="molecule type" value="Genomic_DNA"/>
</dbReference>
<proteinExistence type="inferred from homology"/>
<dbReference type="GO" id="GO:0070286">
    <property type="term" value="P:axonemal dynein complex assembly"/>
    <property type="evidence" value="ECO:0007669"/>
    <property type="project" value="InterPro"/>
</dbReference>
<dbReference type="SUPFAM" id="SSF102848">
    <property type="entry name" value="NSFL1 (p97 ATPase) cofactor p47, SEP domain"/>
    <property type="match status" value="1"/>
</dbReference>
<feature type="domain" description="CS" evidence="12">
    <location>
        <begin position="673"/>
        <end position="767"/>
    </location>
</feature>
<keyword evidence="3" id="KW-0963">Cytoplasm</keyword>
<dbReference type="PANTHER" id="PTHR21083">
    <property type="entry name" value="TWISTER"/>
    <property type="match status" value="1"/>
</dbReference>
<evidence type="ECO:0000256" key="11">
    <source>
        <dbReference type="SAM" id="MobiDB-lite"/>
    </source>
</evidence>
<dbReference type="InterPro" id="IPR041442">
    <property type="entry name" value="PIH1D1/2/3_CS-like"/>
</dbReference>
<dbReference type="FunFam" id="3.30.420.210:FF:000003">
    <property type="entry name" value="UBX domain protein 11"/>
    <property type="match status" value="1"/>
</dbReference>
<feature type="region of interest" description="Disordered" evidence="11">
    <location>
        <begin position="597"/>
        <end position="645"/>
    </location>
</feature>
<evidence type="ECO:0000259" key="12">
    <source>
        <dbReference type="PROSITE" id="PS51203"/>
    </source>
</evidence>
<dbReference type="GO" id="GO:0045505">
    <property type="term" value="F:dynein intermediate chain binding"/>
    <property type="evidence" value="ECO:0007669"/>
    <property type="project" value="TreeGrafter"/>
</dbReference>
<comment type="subcellular location">
    <subcellularLocation>
        <location evidence="1">Cytoplasm</location>
        <location evidence="1">Cytoskeleton</location>
    </subcellularLocation>
</comment>
<dbReference type="Pfam" id="PF18201">
    <property type="entry name" value="PIH1_CS"/>
    <property type="match status" value="1"/>
</dbReference>
<evidence type="ECO:0000256" key="3">
    <source>
        <dbReference type="ARBA" id="ARBA00022490"/>
    </source>
</evidence>
<feature type="domain" description="SEP" evidence="13">
    <location>
        <begin position="240"/>
        <end position="304"/>
    </location>
</feature>
<sequence>MTMTRQGCEREPKFRDLKHTEGKVILSCPSTSNGSPSCGLSYSADNLCDEITSEISVRKFINGLKKMENDESELNFKTVLSQRRPTLTNDPTLLSSLLKKNEALLKENTEYKSVIERQTLQIELLESKLKILHADERKNNIEETDQKTIERLQKYCEELQGQILEMKEFFHDHGLMWIGRQSTGHVISTRNETGLKFNETTFSRLVQQIYLLNDWNNDAHNEKKFISESNSPNIVCLQNQSPIPLTLYADGLCFNSGPFRPYKNHDTLQFVQDILDGYFPSELQSSYPNGVQFKLIDKHTTHFMLLKKPTSFSACGYKLGSSLTNEQDVGQEVSFSNEKHTPNNDKNEEFSIEQIENQMKAECNASSNKLTSNTLSTNGRNKSLTFDELLKRLPEYKLTKSGQLLNIRKDIKSEFGEQINVPSTRIIKTDYIFKNNTIDKNQLKSELITLRIYSENGLQIYNVEMHPEDTIGELYATLDHARSKTLSKTNRNYRLVAMSLLNTIENPNELCNHQMLVDLSATLVACGIVDRTTLRMELIPQELTKNQLQFDVNNALSAKRLNLWSQNESITPNGDKMEAVWTRENIRSLQNLLRDPELEDNSDQDDVITPMSKMKPGDIGPKYGSEVKKEKPSVKQKNPDDIWDIDEIPEGTQHEDIYDPRPQPKYEIVYQQAVTAEDVYLQLGRKNPTTACCEYMIVKVTLPDTRLSDIILDVKETFLDLRAPKYKLVLYLPNPVEPDSSKAAWNEDKETLEITMKNKREYDFINE</sequence>
<gene>
    <name evidence="14" type="ORF">MS3_07357</name>
</gene>
<evidence type="ECO:0000256" key="1">
    <source>
        <dbReference type="ARBA" id="ARBA00004245"/>
    </source>
</evidence>
<comment type="similarity">
    <text evidence="2">Belongs to the PIH1 family.</text>
</comment>
<dbReference type="InterPro" id="IPR036241">
    <property type="entry name" value="NSFL1C_SEP_dom_sf"/>
</dbReference>
<feature type="compositionally biased region" description="Basic and acidic residues" evidence="11">
    <location>
        <begin position="625"/>
        <end position="640"/>
    </location>
</feature>